<dbReference type="Proteomes" id="UP000015441">
    <property type="component" value="Unassembled WGS sequence"/>
</dbReference>
<feature type="chain" id="PRO_5004107385" evidence="1">
    <location>
        <begin position="24"/>
        <end position="118"/>
    </location>
</feature>
<dbReference type="AlphaFoldDB" id="N1JC19"/>
<sequence>MRIPSSIFLLSFLSLLFSTSVQGAATETFMCGTQVKIKKAAINSYELKITEVFSRQRKKCAGDICLNLVLGKQAAPMLDLNIGKLVGRGNTFLESTAVTTSRKVAGMSLNSSALRAFI</sequence>
<evidence type="ECO:0000313" key="2">
    <source>
        <dbReference type="EMBL" id="CCU75348.1"/>
    </source>
</evidence>
<reference evidence="2 3" key="1">
    <citation type="journal article" date="2010" name="Science">
        <title>Genome expansion and gene loss in powdery mildew fungi reveal tradeoffs in extreme parasitism.</title>
        <authorList>
            <person name="Spanu P.D."/>
            <person name="Abbott J.C."/>
            <person name="Amselem J."/>
            <person name="Burgis T.A."/>
            <person name="Soanes D.M."/>
            <person name="Stueber K."/>
            <person name="Ver Loren van Themaat E."/>
            <person name="Brown J.K.M."/>
            <person name="Butcher S.A."/>
            <person name="Gurr S.J."/>
            <person name="Lebrun M.-H."/>
            <person name="Ridout C.J."/>
            <person name="Schulze-Lefert P."/>
            <person name="Talbot N.J."/>
            <person name="Ahmadinejad N."/>
            <person name="Ametz C."/>
            <person name="Barton G.R."/>
            <person name="Benjdia M."/>
            <person name="Bidzinski P."/>
            <person name="Bindschedler L.V."/>
            <person name="Both M."/>
            <person name="Brewer M.T."/>
            <person name="Cadle-Davidson L."/>
            <person name="Cadle-Davidson M.M."/>
            <person name="Collemare J."/>
            <person name="Cramer R."/>
            <person name="Frenkel O."/>
            <person name="Godfrey D."/>
            <person name="Harriman J."/>
            <person name="Hoede C."/>
            <person name="King B.C."/>
            <person name="Klages S."/>
            <person name="Kleemann J."/>
            <person name="Knoll D."/>
            <person name="Koti P.S."/>
            <person name="Kreplak J."/>
            <person name="Lopez-Ruiz F.J."/>
            <person name="Lu X."/>
            <person name="Maekawa T."/>
            <person name="Mahanil S."/>
            <person name="Micali C."/>
            <person name="Milgroom M.G."/>
            <person name="Montana G."/>
            <person name="Noir S."/>
            <person name="O'Connell R.J."/>
            <person name="Oberhaensli S."/>
            <person name="Parlange F."/>
            <person name="Pedersen C."/>
            <person name="Quesneville H."/>
            <person name="Reinhardt R."/>
            <person name="Rott M."/>
            <person name="Sacristan S."/>
            <person name="Schmidt S.M."/>
            <person name="Schoen M."/>
            <person name="Skamnioti P."/>
            <person name="Sommer H."/>
            <person name="Stephens A."/>
            <person name="Takahara H."/>
            <person name="Thordal-Christensen H."/>
            <person name="Vigouroux M."/>
            <person name="Wessling R."/>
            <person name="Wicker T."/>
            <person name="Panstruga R."/>
        </authorList>
    </citation>
    <scope>NUCLEOTIDE SEQUENCE [LARGE SCALE GENOMIC DNA]</scope>
    <source>
        <strain evidence="2">DH14</strain>
    </source>
</reference>
<dbReference type="HOGENOM" id="CLU_2072738_0_0_1"/>
<comment type="caution">
    <text evidence="2">The sequence shown here is derived from an EMBL/GenBank/DDBJ whole genome shotgun (WGS) entry which is preliminary data.</text>
</comment>
<accession>N1JC19</accession>
<evidence type="ECO:0000313" key="3">
    <source>
        <dbReference type="Proteomes" id="UP000015441"/>
    </source>
</evidence>
<feature type="signal peptide" evidence="1">
    <location>
        <begin position="1"/>
        <end position="23"/>
    </location>
</feature>
<dbReference type="EMBL" id="CAUH01001226">
    <property type="protein sequence ID" value="CCU75348.1"/>
    <property type="molecule type" value="Genomic_DNA"/>
</dbReference>
<keyword evidence="3" id="KW-1185">Reference proteome</keyword>
<keyword evidence="1" id="KW-0732">Signal</keyword>
<organism evidence="2 3">
    <name type="scientific">Blumeria graminis f. sp. hordei (strain DH14)</name>
    <name type="common">Barley powdery mildew</name>
    <name type="synonym">Oidium monilioides f. sp. hordei</name>
    <dbReference type="NCBI Taxonomy" id="546991"/>
    <lineage>
        <taxon>Eukaryota</taxon>
        <taxon>Fungi</taxon>
        <taxon>Dikarya</taxon>
        <taxon>Ascomycota</taxon>
        <taxon>Pezizomycotina</taxon>
        <taxon>Leotiomycetes</taxon>
        <taxon>Erysiphales</taxon>
        <taxon>Erysiphaceae</taxon>
        <taxon>Blumeria</taxon>
        <taxon>Blumeria hordei</taxon>
    </lineage>
</organism>
<dbReference type="InParanoid" id="N1JC19"/>
<gene>
    <name evidence="2" type="ORF">BGHDH14_bghG001226000001001</name>
</gene>
<protein>
    <submittedName>
        <fullName evidence="2">CSEP0327 putative effector protein</fullName>
    </submittedName>
</protein>
<evidence type="ECO:0000256" key="1">
    <source>
        <dbReference type="SAM" id="SignalP"/>
    </source>
</evidence>
<name>N1JC19_BLUG1</name>
<proteinExistence type="predicted"/>